<proteinExistence type="predicted"/>
<gene>
    <name evidence="1" type="ORF">ACFPFO_22125</name>
</gene>
<sequence length="377" mass="38991">MTAADRARELLRSVRRTLPEGVGRTLDRLPVAFGCGCSDCGCSGGGCSDCSSSDRGDREGCTDCGDCEDCGGGDDDSNSMRSDAEPIADGGWEVADSPTDRALHAVAHAADAPYACGEGGIVLRRGEGWETVIERGPGVAANTLRTVAATDDGDRIWFAGDSGALGVYDVAEPSLGDYSAPEEKTSTWESIAVTGEAGEERLRIANGSGEVLEAACENGCPTWGEVVEPGGGSTLPALDADEGAFYAADTSGGVYRSDGEWDRIGIDNAEVNFFDVRAGDDGRLLVAGADGIAYEYDPVCRNWTPQYAGEGDLRAIDASDGRVVAAATGGRCYERTSGIEWRAIETGTEESLADVALAPDGPDIAVGAGGTILERSD</sequence>
<reference evidence="1 2" key="1">
    <citation type="journal article" date="2019" name="Int. J. Syst. Evol. Microbiol.">
        <title>The Global Catalogue of Microorganisms (GCM) 10K type strain sequencing project: providing services to taxonomists for standard genome sequencing and annotation.</title>
        <authorList>
            <consortium name="The Broad Institute Genomics Platform"/>
            <consortium name="The Broad Institute Genome Sequencing Center for Infectious Disease"/>
            <person name="Wu L."/>
            <person name="Ma J."/>
        </authorList>
    </citation>
    <scope>NUCLEOTIDE SEQUENCE [LARGE SCALE GENOMIC DNA]</scope>
    <source>
        <strain evidence="1 2">CGMCC 1.15824</strain>
    </source>
</reference>
<dbReference type="SUPFAM" id="SSF50998">
    <property type="entry name" value="Quinoprotein alcohol dehydrogenase-like"/>
    <property type="match status" value="1"/>
</dbReference>
<dbReference type="InterPro" id="IPR011047">
    <property type="entry name" value="Quinoprotein_ADH-like_sf"/>
</dbReference>
<dbReference type="AlphaFoldDB" id="A0ABD5QKU2"/>
<protein>
    <submittedName>
        <fullName evidence="1">WD40/YVTN/BNR-like repeat-containing protein</fullName>
    </submittedName>
</protein>
<dbReference type="EMBL" id="JBHSJG010000072">
    <property type="protein sequence ID" value="MFC4990398.1"/>
    <property type="molecule type" value="Genomic_DNA"/>
</dbReference>
<evidence type="ECO:0000313" key="2">
    <source>
        <dbReference type="Proteomes" id="UP001595925"/>
    </source>
</evidence>
<dbReference type="Proteomes" id="UP001595925">
    <property type="component" value="Unassembled WGS sequence"/>
</dbReference>
<name>A0ABD5QKU2_9EURY</name>
<keyword evidence="2" id="KW-1185">Reference proteome</keyword>
<organism evidence="1 2">
    <name type="scientific">Saliphagus infecundisoli</name>
    <dbReference type="NCBI Taxonomy" id="1849069"/>
    <lineage>
        <taxon>Archaea</taxon>
        <taxon>Methanobacteriati</taxon>
        <taxon>Methanobacteriota</taxon>
        <taxon>Stenosarchaea group</taxon>
        <taxon>Halobacteria</taxon>
        <taxon>Halobacteriales</taxon>
        <taxon>Natrialbaceae</taxon>
        <taxon>Saliphagus</taxon>
    </lineage>
</organism>
<comment type="caution">
    <text evidence="1">The sequence shown here is derived from an EMBL/GenBank/DDBJ whole genome shotgun (WGS) entry which is preliminary data.</text>
</comment>
<accession>A0ABD5QKU2</accession>
<evidence type="ECO:0000313" key="1">
    <source>
        <dbReference type="EMBL" id="MFC4990398.1"/>
    </source>
</evidence>
<dbReference type="RefSeq" id="WP_224828702.1">
    <property type="nucleotide sequence ID" value="NZ_JAIVEF010000009.1"/>
</dbReference>